<keyword evidence="2" id="KW-0547">Nucleotide-binding</keyword>
<comment type="caution">
    <text evidence="5">The sequence shown here is derived from an EMBL/GenBank/DDBJ whole genome shotgun (WGS) entry which is preliminary data.</text>
</comment>
<accession>A0AAE3P201</accession>
<evidence type="ECO:0000313" key="6">
    <source>
        <dbReference type="Proteomes" id="UP001221302"/>
    </source>
</evidence>
<dbReference type="InterPro" id="IPR003439">
    <property type="entry name" value="ABC_transporter-like_ATP-bd"/>
</dbReference>
<dbReference type="InterPro" id="IPR003593">
    <property type="entry name" value="AAA+_ATPase"/>
</dbReference>
<keyword evidence="6" id="KW-1185">Reference proteome</keyword>
<dbReference type="CDD" id="cd03230">
    <property type="entry name" value="ABC_DR_subfamily_A"/>
    <property type="match status" value="1"/>
</dbReference>
<evidence type="ECO:0000256" key="3">
    <source>
        <dbReference type="ARBA" id="ARBA00022840"/>
    </source>
</evidence>
<keyword evidence="3 5" id="KW-0067">ATP-binding</keyword>
<dbReference type="AlphaFoldDB" id="A0AAE3P201"/>
<sequence length="242" mass="26869">MIKINNLCKNYGDIIALNSINVSLVDEKLTYLVGPNGSGKTTLIKSILGLIKISSGEIFVDKLRLNGNFSYREKIGYMPQVASFPENLTVEEVIELIKNIRSSITNLDDELINEFNLKKEFNKKIKALSGGTKQKLNAAIAFLFNPKILILDEPTAGLDPISSSLLKDKILKEKSKGKTILLTSHIISELEEVAEEIIFICDGLIFFSGEKNNLISSTGEKNLERAISKLMREKSENFSNGN</sequence>
<dbReference type="InterPro" id="IPR027417">
    <property type="entry name" value="P-loop_NTPase"/>
</dbReference>
<protein>
    <submittedName>
        <fullName evidence="5">ABC transporter ATP-binding protein</fullName>
    </submittedName>
</protein>
<dbReference type="GO" id="GO:0016887">
    <property type="term" value="F:ATP hydrolysis activity"/>
    <property type="evidence" value="ECO:0007669"/>
    <property type="project" value="InterPro"/>
</dbReference>
<dbReference type="Proteomes" id="UP001221302">
    <property type="component" value="Unassembled WGS sequence"/>
</dbReference>
<dbReference type="PANTHER" id="PTHR42939">
    <property type="entry name" value="ABC TRANSPORTER ATP-BINDING PROTEIN ALBC-RELATED"/>
    <property type="match status" value="1"/>
</dbReference>
<evidence type="ECO:0000313" key="5">
    <source>
        <dbReference type="EMBL" id="MDF1612927.1"/>
    </source>
</evidence>
<evidence type="ECO:0000259" key="4">
    <source>
        <dbReference type="PROSITE" id="PS50893"/>
    </source>
</evidence>
<dbReference type="Gene3D" id="3.40.50.300">
    <property type="entry name" value="P-loop containing nucleotide triphosphate hydrolases"/>
    <property type="match status" value="1"/>
</dbReference>
<proteinExistence type="predicted"/>
<name>A0AAE3P201_9BACT</name>
<reference evidence="5" key="1">
    <citation type="submission" date="2023-03" db="EMBL/GenBank/DDBJ databases">
        <title>Stygiobacter electus gen. nov., sp. nov., facultatively anaerobic thermotolerant bacterium of the class Ignavibacteria from a well of Yessentuki mineral water deposit.</title>
        <authorList>
            <person name="Podosokorskaya O.A."/>
            <person name="Elcheninov A.G."/>
            <person name="Petrova N.F."/>
            <person name="Zavarzina D.G."/>
            <person name="Kublanov I.V."/>
            <person name="Merkel A.Y."/>
        </authorList>
    </citation>
    <scope>NUCLEOTIDE SEQUENCE</scope>
    <source>
        <strain evidence="5">09-Me</strain>
    </source>
</reference>
<evidence type="ECO:0000256" key="1">
    <source>
        <dbReference type="ARBA" id="ARBA00022448"/>
    </source>
</evidence>
<dbReference type="SMART" id="SM00382">
    <property type="entry name" value="AAA"/>
    <property type="match status" value="1"/>
</dbReference>
<evidence type="ECO:0000256" key="2">
    <source>
        <dbReference type="ARBA" id="ARBA00022741"/>
    </source>
</evidence>
<dbReference type="Pfam" id="PF00005">
    <property type="entry name" value="ABC_tran"/>
    <property type="match status" value="1"/>
</dbReference>
<keyword evidence="1" id="KW-0813">Transport</keyword>
<feature type="domain" description="ABC transporter" evidence="4">
    <location>
        <begin position="2"/>
        <end position="227"/>
    </location>
</feature>
<dbReference type="PROSITE" id="PS50893">
    <property type="entry name" value="ABC_TRANSPORTER_2"/>
    <property type="match status" value="1"/>
</dbReference>
<dbReference type="RefSeq" id="WP_321536697.1">
    <property type="nucleotide sequence ID" value="NZ_JARGDL010000021.1"/>
</dbReference>
<organism evidence="5 6">
    <name type="scientific">Stygiobacter electus</name>
    <dbReference type="NCBI Taxonomy" id="3032292"/>
    <lineage>
        <taxon>Bacteria</taxon>
        <taxon>Pseudomonadati</taxon>
        <taxon>Ignavibacteriota</taxon>
        <taxon>Ignavibacteria</taxon>
        <taxon>Ignavibacteriales</taxon>
        <taxon>Melioribacteraceae</taxon>
        <taxon>Stygiobacter</taxon>
    </lineage>
</organism>
<dbReference type="PANTHER" id="PTHR42939:SF1">
    <property type="entry name" value="ABC TRANSPORTER ATP-BINDING PROTEIN ALBC-RELATED"/>
    <property type="match status" value="1"/>
</dbReference>
<dbReference type="InterPro" id="IPR051782">
    <property type="entry name" value="ABC_Transporter_VariousFunc"/>
</dbReference>
<dbReference type="EMBL" id="JARGDL010000021">
    <property type="protein sequence ID" value="MDF1612927.1"/>
    <property type="molecule type" value="Genomic_DNA"/>
</dbReference>
<dbReference type="GO" id="GO:0005524">
    <property type="term" value="F:ATP binding"/>
    <property type="evidence" value="ECO:0007669"/>
    <property type="project" value="UniProtKB-KW"/>
</dbReference>
<gene>
    <name evidence="5" type="ORF">P0M35_12250</name>
</gene>
<dbReference type="SUPFAM" id="SSF52540">
    <property type="entry name" value="P-loop containing nucleoside triphosphate hydrolases"/>
    <property type="match status" value="1"/>
</dbReference>